<accession>A0AAV0LTW3</accession>
<name>A0AAV0LTW3_9ROSI</name>
<comment type="caution">
    <text evidence="2">The sequence shown here is derived from an EMBL/GenBank/DDBJ whole genome shotgun (WGS) entry which is preliminary data.</text>
</comment>
<evidence type="ECO:0000313" key="3">
    <source>
        <dbReference type="Proteomes" id="UP001154282"/>
    </source>
</evidence>
<dbReference type="PANTHER" id="PTHR34681">
    <property type="entry name" value="UVEAL AUTOANTIGEN WITH COILED-COIL/ANKYRIN"/>
    <property type="match status" value="1"/>
</dbReference>
<evidence type="ECO:0000313" key="2">
    <source>
        <dbReference type="EMBL" id="CAI0437982.1"/>
    </source>
</evidence>
<feature type="region of interest" description="Disordered" evidence="1">
    <location>
        <begin position="28"/>
        <end position="65"/>
    </location>
</feature>
<feature type="non-terminal residue" evidence="2">
    <location>
        <position position="1"/>
    </location>
</feature>
<keyword evidence="3" id="KW-1185">Reference proteome</keyword>
<dbReference type="Proteomes" id="UP001154282">
    <property type="component" value="Unassembled WGS sequence"/>
</dbReference>
<feature type="non-terminal residue" evidence="2">
    <location>
        <position position="102"/>
    </location>
</feature>
<dbReference type="AlphaFoldDB" id="A0AAV0LTW3"/>
<proteinExistence type="predicted"/>
<reference evidence="2" key="1">
    <citation type="submission" date="2022-08" db="EMBL/GenBank/DDBJ databases">
        <authorList>
            <person name="Gutierrez-Valencia J."/>
        </authorList>
    </citation>
    <scope>NUCLEOTIDE SEQUENCE</scope>
</reference>
<feature type="compositionally biased region" description="Low complexity" evidence="1">
    <location>
        <begin position="36"/>
        <end position="45"/>
    </location>
</feature>
<organism evidence="2 3">
    <name type="scientific">Linum tenue</name>
    <dbReference type="NCBI Taxonomy" id="586396"/>
    <lineage>
        <taxon>Eukaryota</taxon>
        <taxon>Viridiplantae</taxon>
        <taxon>Streptophyta</taxon>
        <taxon>Embryophyta</taxon>
        <taxon>Tracheophyta</taxon>
        <taxon>Spermatophyta</taxon>
        <taxon>Magnoliopsida</taxon>
        <taxon>eudicotyledons</taxon>
        <taxon>Gunneridae</taxon>
        <taxon>Pentapetalae</taxon>
        <taxon>rosids</taxon>
        <taxon>fabids</taxon>
        <taxon>Malpighiales</taxon>
        <taxon>Linaceae</taxon>
        <taxon>Linum</taxon>
    </lineage>
</organism>
<protein>
    <submittedName>
        <fullName evidence="2">Uncharacterized protein</fullName>
    </submittedName>
</protein>
<dbReference type="EMBL" id="CAMGYJ010000006">
    <property type="protein sequence ID" value="CAI0437982.1"/>
    <property type="molecule type" value="Genomic_DNA"/>
</dbReference>
<evidence type="ECO:0000256" key="1">
    <source>
        <dbReference type="SAM" id="MobiDB-lite"/>
    </source>
</evidence>
<sequence length="102" mass="11115">LSPAPNSSSKFKFSTSISSLFLSISELQIDPPPPMADSDSATAQSPSPPPAPLAPKKENLTPVSSKIAELNESRVELLTRIQGLKKDLHTWRSKIDTQIKIY</sequence>
<gene>
    <name evidence="2" type="ORF">LITE_LOCUS25654</name>
</gene>
<dbReference type="PANTHER" id="PTHR34681:SF2">
    <property type="entry name" value="UVEAL AUTOANTIGEN WITH COILED-COIL_ANKYRIN"/>
    <property type="match status" value="1"/>
</dbReference>